<name>A0A803P3Z1_CANSA</name>
<reference evidence="1" key="1">
    <citation type="submission" date="2018-11" db="EMBL/GenBank/DDBJ databases">
        <authorList>
            <person name="Grassa J C."/>
        </authorList>
    </citation>
    <scope>NUCLEOTIDE SEQUENCE [LARGE SCALE GENOMIC DNA]</scope>
</reference>
<dbReference type="PANTHER" id="PTHR33067">
    <property type="entry name" value="RNA-DIRECTED DNA POLYMERASE-RELATED"/>
    <property type="match status" value="1"/>
</dbReference>
<dbReference type="PANTHER" id="PTHR33067:SF32">
    <property type="entry name" value="ASPARTIC PEPTIDASE DDI1-TYPE DOMAIN-CONTAINING PROTEIN"/>
    <property type="match status" value="1"/>
</dbReference>
<reference evidence="1" key="2">
    <citation type="submission" date="2021-03" db="UniProtKB">
        <authorList>
            <consortium name="EnsemblPlants"/>
        </authorList>
    </citation>
    <scope>IDENTIFICATION</scope>
</reference>
<dbReference type="EMBL" id="UZAU01000282">
    <property type="status" value="NOT_ANNOTATED_CDS"/>
    <property type="molecule type" value="Genomic_DNA"/>
</dbReference>
<dbReference type="AlphaFoldDB" id="A0A803P3Z1"/>
<dbReference type="OMA" id="MILEVNI"/>
<dbReference type="Proteomes" id="UP000596661">
    <property type="component" value="Chromosome 3"/>
</dbReference>
<organism evidence="1 2">
    <name type="scientific">Cannabis sativa</name>
    <name type="common">Hemp</name>
    <name type="synonym">Marijuana</name>
    <dbReference type="NCBI Taxonomy" id="3483"/>
    <lineage>
        <taxon>Eukaryota</taxon>
        <taxon>Viridiplantae</taxon>
        <taxon>Streptophyta</taxon>
        <taxon>Embryophyta</taxon>
        <taxon>Tracheophyta</taxon>
        <taxon>Spermatophyta</taxon>
        <taxon>Magnoliopsida</taxon>
        <taxon>eudicotyledons</taxon>
        <taxon>Gunneridae</taxon>
        <taxon>Pentapetalae</taxon>
        <taxon>rosids</taxon>
        <taxon>fabids</taxon>
        <taxon>Rosales</taxon>
        <taxon>Cannabaceae</taxon>
        <taxon>Cannabis</taxon>
    </lineage>
</organism>
<sequence length="317" mass="35642">MAETSTSNDPIVKGVNVITTRSGKNLEDQSIKTTTSNPKVALDSATLNAQVKVPFPQTLRPVGKILENQVELLKHLTQVKINLLLLHVIKQVSAYVKIIKDLCTAKRKHHVKKTAFLTEQLADRSIEKPRGIVQDVLIQIEKFYYPVDFLVLATQSVVNIESKIPIILGRPFFATVNALINCQNGPMKISFGNMTLEVNIFHTGKQLHVDDDCHQTFMIDNLVSEEIQLGKKFWKPHFEALPRERETLKSSAEEIPNVQSNQLPEGLKYVFLADGETFPVIISSNLQPSEELQLLELLRKYRLAIGWTLADTKGISP</sequence>
<keyword evidence="2" id="KW-1185">Reference proteome</keyword>
<evidence type="ECO:0000313" key="1">
    <source>
        <dbReference type="EnsemblPlants" id="cds.evm.model.03.1099"/>
    </source>
</evidence>
<dbReference type="Gene3D" id="2.40.70.10">
    <property type="entry name" value="Acid Proteases"/>
    <property type="match status" value="1"/>
</dbReference>
<accession>A0A803P3Z1</accession>
<dbReference type="InterPro" id="IPR021109">
    <property type="entry name" value="Peptidase_aspartic_dom_sf"/>
</dbReference>
<dbReference type="EnsemblPlants" id="evm.model.03.1099">
    <property type="protein sequence ID" value="cds.evm.model.03.1099"/>
    <property type="gene ID" value="evm.TU.03.1099"/>
</dbReference>
<dbReference type="Gramene" id="evm.model.03.1099">
    <property type="protein sequence ID" value="cds.evm.model.03.1099"/>
    <property type="gene ID" value="evm.TU.03.1099"/>
</dbReference>
<proteinExistence type="predicted"/>
<evidence type="ECO:0000313" key="2">
    <source>
        <dbReference type="Proteomes" id="UP000596661"/>
    </source>
</evidence>
<protein>
    <submittedName>
        <fullName evidence="1">Uncharacterized protein</fullName>
    </submittedName>
</protein>